<keyword evidence="2" id="KW-0812">Transmembrane</keyword>
<dbReference type="SMART" id="SM00530">
    <property type="entry name" value="HTH_XRE"/>
    <property type="match status" value="1"/>
</dbReference>
<dbReference type="CDD" id="cd00093">
    <property type="entry name" value="HTH_XRE"/>
    <property type="match status" value="1"/>
</dbReference>
<dbReference type="RefSeq" id="WP_106988146.1">
    <property type="nucleotide sequence ID" value="NZ_JADPLM010000031.1"/>
</dbReference>
<evidence type="ECO:0000313" key="6">
    <source>
        <dbReference type="Proteomes" id="UP000241201"/>
    </source>
</evidence>
<feature type="transmembrane region" description="Helical" evidence="2">
    <location>
        <begin position="101"/>
        <end position="120"/>
    </location>
</feature>
<organism evidence="5 6">
    <name type="scientific">Faecalibacillus faecis</name>
    <dbReference type="NCBI Taxonomy" id="1982628"/>
    <lineage>
        <taxon>Bacteria</taxon>
        <taxon>Bacillati</taxon>
        <taxon>Bacillota</taxon>
        <taxon>Erysipelotrichia</taxon>
        <taxon>Erysipelotrichales</taxon>
        <taxon>Coprobacillaceae</taxon>
        <taxon>Faecalibacillus</taxon>
    </lineage>
</organism>
<dbReference type="Gene3D" id="1.10.260.40">
    <property type="entry name" value="lambda repressor-like DNA-binding domains"/>
    <property type="match status" value="1"/>
</dbReference>
<keyword evidence="6" id="KW-1185">Reference proteome</keyword>
<evidence type="ECO:0000313" key="4">
    <source>
        <dbReference type="EMBL" id="MCB8610477.1"/>
    </source>
</evidence>
<protein>
    <submittedName>
        <fullName evidence="4">Helix-turn-helix domain-containing protein</fullName>
    </submittedName>
</protein>
<sequence>MDSKKIGKVIAKRRKEKGMTQGELAERLSVSNKTISKWETGAGLPDISILVDLASVLDISVDDLLKGKENKVQNILYEKNFLIKKKYYKKYLRDHYFESKAYWLFNFIGIMFILGGFAFLPLQQYIHHYVDILGKSFIVLGIILILFPFIQIFFKSNTFKEREVFYTFKDNGMIYQEDEEEIFYSFPQFKRINYKDFILLKKDQKILFVDLNDLDQLENDIKETKIKKSSFLISLFTSVIGCSLLVLQLGYLVILKRFEFEYIHSMNQIIFNLIILCCFFINYCLIKKKKIKIQYALIGCLVFVVISIFGFQYFQKDEEISSFSSNLKNRAVLKYDDNDHRLDIYHYTYLCFARKSDTVSTEIKGYHGKWLTNDCYVFTYNNEENQKKVYVSTFGDRGDGISYFNIFPTLQGEWFNKNNGETKTYLKENAGQLTLKIKNKTQYFDADETKQNGTIALTLSKDEEAQYIIALDENCILNEDNLLDKNGTIQIYNLQKDSSVTLYCGTYKEDKKEQEEIDNDYRKQAKELVNKMVAYLKKDSTLPDFDDRESLFKVPSSSNDFYVVTRDAYFHSLKLFKQDEAQETGQIKQIKVLAGDINDFYVEMTYTSTITYLGETETMDITYHYRIKKGKDCYLVAFVGYRVPGDIGLVKCDPVIEKDVSTNEDYAYSVGGQ</sequence>
<reference evidence="4" key="3">
    <citation type="submission" date="2021-10" db="EMBL/GenBank/DDBJ databases">
        <title>Collection of gut derived symbiotic bacterial strains cultured from healthy donors.</title>
        <authorList>
            <person name="Lin H."/>
            <person name="Littmann E."/>
            <person name="Kohout C."/>
            <person name="Pamer E.G."/>
        </authorList>
    </citation>
    <scope>NUCLEOTIDE SEQUENCE</scope>
    <source>
        <strain evidence="4">DFI.4.48</strain>
    </source>
</reference>
<evidence type="ECO:0000256" key="2">
    <source>
        <dbReference type="SAM" id="Phobius"/>
    </source>
</evidence>
<dbReference type="PANTHER" id="PTHR46558:SF4">
    <property type="entry name" value="DNA-BIDING PHAGE PROTEIN"/>
    <property type="match status" value="1"/>
</dbReference>
<dbReference type="Proteomes" id="UP000241201">
    <property type="component" value="Unassembled WGS sequence"/>
</dbReference>
<dbReference type="GeneID" id="77471071"/>
<reference evidence="6" key="1">
    <citation type="submission" date="2018-03" db="EMBL/GenBank/DDBJ databases">
        <title>Lachnoclostridium SNUG30370 gen.nov., sp.nov., isolated from human faeces.</title>
        <authorList>
            <person name="Seo B."/>
            <person name="Jeon K."/>
            <person name="Ko G."/>
        </authorList>
    </citation>
    <scope>NUCLEOTIDE SEQUENCE [LARGE SCALE GENOMIC DNA]</scope>
    <source>
        <strain evidence="6">SNUG30370</strain>
    </source>
</reference>
<dbReference type="EMBL" id="PYLP01000009">
    <property type="protein sequence ID" value="PST40036.1"/>
    <property type="molecule type" value="Genomic_DNA"/>
</dbReference>
<proteinExistence type="predicted"/>
<feature type="domain" description="HTH cro/C1-type" evidence="3">
    <location>
        <begin position="10"/>
        <end position="64"/>
    </location>
</feature>
<feature type="transmembrane region" description="Helical" evidence="2">
    <location>
        <begin position="266"/>
        <end position="286"/>
    </location>
</feature>
<feature type="transmembrane region" description="Helical" evidence="2">
    <location>
        <begin position="293"/>
        <end position="314"/>
    </location>
</feature>
<dbReference type="Pfam" id="PF01381">
    <property type="entry name" value="HTH_3"/>
    <property type="match status" value="1"/>
</dbReference>
<dbReference type="PANTHER" id="PTHR46558">
    <property type="entry name" value="TRACRIPTIONAL REGULATORY PROTEIN-RELATED-RELATED"/>
    <property type="match status" value="1"/>
</dbReference>
<reference evidence="5" key="2">
    <citation type="journal article" date="2019" name="Int. J. Syst. Evol. Microbiol.">
        <title>Faecalibacillus intestinalis gen. nov., sp. nov. and Faecalibacillus faecis sp. nov., isolated from human faeces.</title>
        <authorList>
            <person name="Seo B."/>
            <person name="Jeon K."/>
            <person name="Baek I."/>
            <person name="Lee Y.M."/>
            <person name="Baek K."/>
            <person name="Ko G."/>
        </authorList>
    </citation>
    <scope>NUCLEOTIDE SEQUENCE</scope>
    <source>
        <strain evidence="5">SNUG30370</strain>
    </source>
</reference>
<dbReference type="AlphaFoldDB" id="A0A2T3FXP4"/>
<dbReference type="InterPro" id="IPR010982">
    <property type="entry name" value="Lambda_DNA-bd_dom_sf"/>
</dbReference>
<dbReference type="EMBL" id="JAJDKZ010000018">
    <property type="protein sequence ID" value="MCB8610477.1"/>
    <property type="molecule type" value="Genomic_DNA"/>
</dbReference>
<dbReference type="Proteomes" id="UP001198439">
    <property type="component" value="Unassembled WGS sequence"/>
</dbReference>
<keyword evidence="2" id="KW-0472">Membrane</keyword>
<evidence type="ECO:0000313" key="5">
    <source>
        <dbReference type="EMBL" id="PST40036.1"/>
    </source>
</evidence>
<dbReference type="PROSITE" id="PS50943">
    <property type="entry name" value="HTH_CROC1"/>
    <property type="match status" value="1"/>
</dbReference>
<evidence type="ECO:0000256" key="1">
    <source>
        <dbReference type="ARBA" id="ARBA00023125"/>
    </source>
</evidence>
<feature type="transmembrane region" description="Helical" evidence="2">
    <location>
        <begin position="231"/>
        <end position="254"/>
    </location>
</feature>
<keyword evidence="2" id="KW-1133">Transmembrane helix</keyword>
<accession>A0A2T3FXP4</accession>
<name>A0A2T3FXP4_9FIRM</name>
<dbReference type="SUPFAM" id="SSF47413">
    <property type="entry name" value="lambda repressor-like DNA-binding domains"/>
    <property type="match status" value="1"/>
</dbReference>
<feature type="transmembrane region" description="Helical" evidence="2">
    <location>
        <begin position="132"/>
        <end position="154"/>
    </location>
</feature>
<comment type="caution">
    <text evidence="5">The sequence shown here is derived from an EMBL/GenBank/DDBJ whole genome shotgun (WGS) entry which is preliminary data.</text>
</comment>
<evidence type="ECO:0000259" key="3">
    <source>
        <dbReference type="PROSITE" id="PS50943"/>
    </source>
</evidence>
<keyword evidence="1" id="KW-0238">DNA-binding</keyword>
<gene>
    <name evidence="5" type="ORF">C7U55_08210</name>
    <name evidence="4" type="ORF">LJD69_07720</name>
</gene>
<dbReference type="GO" id="GO:0003677">
    <property type="term" value="F:DNA binding"/>
    <property type="evidence" value="ECO:0007669"/>
    <property type="project" value="UniProtKB-KW"/>
</dbReference>
<dbReference type="InterPro" id="IPR001387">
    <property type="entry name" value="Cro/C1-type_HTH"/>
</dbReference>